<accession>A0AAE4G812</accession>
<dbReference type="EMBL" id="JAVRAA010000005">
    <property type="protein sequence ID" value="MDT0337492.1"/>
    <property type="molecule type" value="Genomic_DNA"/>
</dbReference>
<sequence length="149" mass="16293">MTELNKIASDLRESLASIELGAPDARFKVYDALRLIASAGTDWDGYPVHGNLQAMRIGWSLERFGECRFLLIDLNEFHPGAVWIEGVLPSDKVGRGAYLALRKKLLEAQAFAAVETGQSCLTSDQLAEALVECLKVGMRSVDDDDGALH</sequence>
<organism evidence="1">
    <name type="scientific">Herbaspirillum huttiense subsp. nephrolepidis</name>
    <dbReference type="NCBI Taxonomy" id="3075126"/>
    <lineage>
        <taxon>Bacteria</taxon>
        <taxon>Pseudomonadati</taxon>
        <taxon>Pseudomonadota</taxon>
        <taxon>Betaproteobacteria</taxon>
        <taxon>Burkholderiales</taxon>
        <taxon>Oxalobacteraceae</taxon>
        <taxon>Herbaspirillum</taxon>
    </lineage>
</organism>
<protein>
    <submittedName>
        <fullName evidence="1">Uncharacterized protein</fullName>
    </submittedName>
</protein>
<evidence type="ECO:0000313" key="1">
    <source>
        <dbReference type="EMBL" id="MDT0337492.1"/>
    </source>
</evidence>
<reference evidence="1" key="1">
    <citation type="submission" date="2023-02" db="EMBL/GenBank/DDBJ databases">
        <title>Description of Herbaspirillum huttiense subsp. nephrolepsisexaltata and Herbaspirillum huttiense subsp. lycopersicon.</title>
        <authorList>
            <person name="Poudel M."/>
            <person name="Sharma A."/>
            <person name="Goss E."/>
            <person name="Tapia J.H."/>
            <person name="Harmon C.M."/>
            <person name="Jones J.B."/>
        </authorList>
    </citation>
    <scope>NUCLEOTIDE SEQUENCE</scope>
    <source>
        <strain evidence="1">NC40101</strain>
    </source>
</reference>
<dbReference type="AlphaFoldDB" id="A0AAE4G812"/>
<proteinExistence type="predicted"/>
<gene>
    <name evidence="1" type="ORF">RJN63_11680</name>
</gene>
<comment type="caution">
    <text evidence="1">The sequence shown here is derived from an EMBL/GenBank/DDBJ whole genome shotgun (WGS) entry which is preliminary data.</text>
</comment>
<dbReference type="RefSeq" id="WP_284076961.1">
    <property type="nucleotide sequence ID" value="NZ_JAVLSM010000007.1"/>
</dbReference>
<name>A0AAE4G812_9BURK</name>